<dbReference type="GO" id="GO:0005886">
    <property type="term" value="C:plasma membrane"/>
    <property type="evidence" value="ECO:0007669"/>
    <property type="project" value="UniProtKB-SubCell"/>
</dbReference>
<evidence type="ECO:0000313" key="10">
    <source>
        <dbReference type="Proteomes" id="UP001196408"/>
    </source>
</evidence>
<comment type="caution">
    <text evidence="8">The sequence shown here is derived from an EMBL/GenBank/DDBJ whole genome shotgun (WGS) entry which is preliminary data.</text>
</comment>
<dbReference type="Pfam" id="PF02588">
    <property type="entry name" value="YitT_membrane"/>
    <property type="match status" value="1"/>
</dbReference>
<evidence type="ECO:0000256" key="1">
    <source>
        <dbReference type="ARBA" id="ARBA00004651"/>
    </source>
</evidence>
<evidence type="ECO:0000256" key="6">
    <source>
        <dbReference type="SAM" id="Phobius"/>
    </source>
</evidence>
<accession>A0AAW4MP97</accession>
<keyword evidence="11" id="KW-1185">Reference proteome</keyword>
<evidence type="ECO:0000313" key="11">
    <source>
        <dbReference type="Proteomes" id="UP001197492"/>
    </source>
</evidence>
<dbReference type="InterPro" id="IPR051461">
    <property type="entry name" value="UPF0750_membrane"/>
</dbReference>
<evidence type="ECO:0000256" key="5">
    <source>
        <dbReference type="ARBA" id="ARBA00023136"/>
    </source>
</evidence>
<name>A0AAW4MP97_9FIRM</name>
<protein>
    <submittedName>
        <fullName evidence="8">YitT family protein</fullName>
    </submittedName>
</protein>
<dbReference type="Pfam" id="PF10035">
    <property type="entry name" value="DUF2179"/>
    <property type="match status" value="1"/>
</dbReference>
<dbReference type="EMBL" id="JAHOEL010000004">
    <property type="protein sequence ID" value="MBV3391900.1"/>
    <property type="molecule type" value="Genomic_DNA"/>
</dbReference>
<reference evidence="8 11" key="1">
    <citation type="submission" date="2021-06" db="EMBL/GenBank/DDBJ databases">
        <title>Collection of gut derived symbiotic bacterial strains cultured from healthy donors.</title>
        <authorList>
            <person name="Lin H."/>
            <person name="Littmann E."/>
            <person name="Pamer E.G."/>
        </authorList>
    </citation>
    <scope>NUCLEOTIDE SEQUENCE</scope>
    <source>
        <strain evidence="9 11">MSK.21.70</strain>
        <strain evidence="8">MSK.21.82</strain>
    </source>
</reference>
<dbReference type="Proteomes" id="UP001197492">
    <property type="component" value="Unassembled WGS sequence"/>
</dbReference>
<evidence type="ECO:0000313" key="9">
    <source>
        <dbReference type="EMBL" id="MBV3391900.1"/>
    </source>
</evidence>
<dbReference type="RefSeq" id="WP_217746958.1">
    <property type="nucleotide sequence ID" value="NZ_JAHOEB010000004.1"/>
</dbReference>
<dbReference type="AlphaFoldDB" id="A0AAW4MP97"/>
<dbReference type="Proteomes" id="UP001196408">
    <property type="component" value="Unassembled WGS sequence"/>
</dbReference>
<evidence type="ECO:0000313" key="8">
    <source>
        <dbReference type="EMBL" id="MBV3381876.1"/>
    </source>
</evidence>
<evidence type="ECO:0000259" key="7">
    <source>
        <dbReference type="Pfam" id="PF10035"/>
    </source>
</evidence>
<keyword evidence="2" id="KW-1003">Cell membrane</keyword>
<gene>
    <name evidence="8" type="ORF">KSV97_01250</name>
    <name evidence="9" type="ORF">KSW06_01260</name>
</gene>
<feature type="transmembrane region" description="Helical" evidence="6">
    <location>
        <begin position="112"/>
        <end position="131"/>
    </location>
</feature>
<evidence type="ECO:0000256" key="4">
    <source>
        <dbReference type="ARBA" id="ARBA00022989"/>
    </source>
</evidence>
<feature type="transmembrane region" description="Helical" evidence="6">
    <location>
        <begin position="59"/>
        <end position="79"/>
    </location>
</feature>
<comment type="subcellular location">
    <subcellularLocation>
        <location evidence="1">Cell membrane</location>
        <topology evidence="1">Multi-pass membrane protein</topology>
    </subcellularLocation>
</comment>
<dbReference type="EMBL" id="JAHOEF010000004">
    <property type="protein sequence ID" value="MBV3381876.1"/>
    <property type="molecule type" value="Genomic_DNA"/>
</dbReference>
<dbReference type="PIRSF" id="PIRSF006483">
    <property type="entry name" value="Membrane_protein_YitT"/>
    <property type="match status" value="1"/>
</dbReference>
<evidence type="ECO:0000256" key="3">
    <source>
        <dbReference type="ARBA" id="ARBA00022692"/>
    </source>
</evidence>
<keyword evidence="3 6" id="KW-0812">Transmembrane</keyword>
<proteinExistence type="predicted"/>
<evidence type="ECO:0000256" key="2">
    <source>
        <dbReference type="ARBA" id="ARBA00022475"/>
    </source>
</evidence>
<sequence length="285" mass="31559">MRENLEKYGEVIAGSILLSLGIWLFVTPNGLNFGGVIGTSQIIEVFIRKLLSIPKSMNIVGIINFMINIPLFIMGYRILNREFCVKTGMSVVVQTITLSFLPNLTHPIMPDMLSNCIFGAIMCGVGVGLALKGSGSAGGIDIAGVCLSKTKPGFSVGKLSMSLNAVILTCCAFIFDLQTTLYSIIFVFVLYFISDHIHYQNINVIALIFTKEKDMKNVIMEKTGRGVTYWMGKGAYTENDQYILYCAINKYEVKTFKKIVYDIDPQAFVTISEDSEILGGFEKRL</sequence>
<dbReference type="InterPro" id="IPR019264">
    <property type="entry name" value="DUF2179"/>
</dbReference>
<keyword evidence="5 6" id="KW-0472">Membrane</keyword>
<dbReference type="InterPro" id="IPR003740">
    <property type="entry name" value="YitT"/>
</dbReference>
<dbReference type="CDD" id="cd16380">
    <property type="entry name" value="YitT_C"/>
    <property type="match status" value="1"/>
</dbReference>
<feature type="transmembrane region" description="Helical" evidence="6">
    <location>
        <begin position="165"/>
        <end position="193"/>
    </location>
</feature>
<dbReference type="GeneID" id="301323403"/>
<dbReference type="PANTHER" id="PTHR33545">
    <property type="entry name" value="UPF0750 MEMBRANE PROTEIN YITT-RELATED"/>
    <property type="match status" value="1"/>
</dbReference>
<organism evidence="8 10">
    <name type="scientific">Catenibacterium mitsuokai</name>
    <dbReference type="NCBI Taxonomy" id="100886"/>
    <lineage>
        <taxon>Bacteria</taxon>
        <taxon>Bacillati</taxon>
        <taxon>Bacillota</taxon>
        <taxon>Erysipelotrichia</taxon>
        <taxon>Erysipelotrichales</taxon>
        <taxon>Coprobacillaceae</taxon>
        <taxon>Catenibacterium</taxon>
    </lineage>
</organism>
<dbReference type="PANTHER" id="PTHR33545:SF5">
    <property type="entry name" value="UPF0750 MEMBRANE PROTEIN YITT"/>
    <property type="match status" value="1"/>
</dbReference>
<feature type="domain" description="DUF2179" evidence="7">
    <location>
        <begin position="225"/>
        <end position="279"/>
    </location>
</feature>
<feature type="transmembrane region" description="Helical" evidence="6">
    <location>
        <begin position="31"/>
        <end position="47"/>
    </location>
</feature>
<keyword evidence="4 6" id="KW-1133">Transmembrane helix</keyword>